<sequence length="908" mass="101392">MQFHVNGPLEDVQAICLGSGRFLRAVLVPAFRYLNYGVIVAQTRGRDFVDACLGAKGTYEVDTVDINGDITTDIVQLAAVGTLGTSEGRTAFLQLPFKLCNLQYIGVGVTESGIHPESLAMKDLAAFLTECSQALPDAKLSVINTDNVPANGDMIKKCVLKYCSSEVKSYVNKNVVFHNTMVDRITAARPGNTLVPYAEPLPAKVLVIEDLGKTLTHWHVVPGVVLRHTAGELSNDHLLKLGIANAIHTAMVYYLALSRKTNTKTCAHDPLLKQYIHELFVRDIKPALTLKIPEIAVQSVYDEWIQRLLHPYFGMDTFFVCQNAFAKLKIRLWPSITAQLNTNPSYQPSPMFSFAVALILRFLTPTPHSKKQDSDRGLTFEGSMDALSVPESNESSWVYASDLCADTSSGKYTFRDGDGAIPLLLQNAKSPSNGVMNALQHVCGLDSPSLLNFAADVAALYYRLLNHPASVVLAEVMSAATPKATLSLEDIEKVVRHYALNTPVVDVHTHLFPPSHSELMLWGIDALLTYHYLVAEYLTTASVSPEEFYKWSTTKQADSVWHHLFVDRSPLSEACQGVITTLSTLGLSSYFEKRDLNGIREWFAGQDPEKYVDLVYKIAKIRYVVMTNIPFDPLEAKYWQPTPATYNREQFRTALRIDQVLLGQWSSLGPALDSLNLPHTLEGAECYLLHWIENYTPEYFMASVPSTFQLEDISGITEPSKIIKPSGGLLLQLVILPLAKRLQLPIALKFGAVRGLNPRLCLAGDGVAVVDVSLLTKLAKDNPQVKFLVTFLSRVNQHEVTVVANKFSNVHIYGCWWYCNNPSIITELTRMRLEILGTGFTAQHSDARVLDHLIYKWQHFRTLLVDVLMPLYKQLQRNHWVITESDIKRDIERLLGGSYDEFMAKKIT</sequence>
<dbReference type="Gene3D" id="3.20.20.140">
    <property type="entry name" value="Metal-dependent hydrolases"/>
    <property type="match status" value="1"/>
</dbReference>
<dbReference type="InterPro" id="IPR036291">
    <property type="entry name" value="NAD(P)-bd_dom_sf"/>
</dbReference>
<dbReference type="PANTHER" id="PTHR43362:SF1">
    <property type="entry name" value="MANNITOL DEHYDROGENASE 2-RELATED"/>
    <property type="match status" value="1"/>
</dbReference>
<dbReference type="EMBL" id="JNBS01004932">
    <property type="protein sequence ID" value="OQR81671.1"/>
    <property type="molecule type" value="Genomic_DNA"/>
</dbReference>
<keyword evidence="1" id="KW-0560">Oxidoreductase</keyword>
<dbReference type="InterPro" id="IPR013328">
    <property type="entry name" value="6PGD_dom2"/>
</dbReference>
<dbReference type="Gene3D" id="1.10.1040.10">
    <property type="entry name" value="N-(1-d-carboxylethyl)-l-norvaline Dehydrogenase, domain 2"/>
    <property type="match status" value="1"/>
</dbReference>
<dbReference type="Gene3D" id="1.10.2020.10">
    <property type="entry name" value="uronate isomerase, domain 2, chain A"/>
    <property type="match status" value="1"/>
</dbReference>
<dbReference type="SUPFAM" id="SSF48179">
    <property type="entry name" value="6-phosphogluconate dehydrogenase C-terminal domain-like"/>
    <property type="match status" value="1"/>
</dbReference>
<dbReference type="InterPro" id="IPR050988">
    <property type="entry name" value="Mannitol_DH/Oxidoreductase"/>
</dbReference>
<dbReference type="GO" id="GO:0016616">
    <property type="term" value="F:oxidoreductase activity, acting on the CH-OH group of donors, NAD or NADP as acceptor"/>
    <property type="evidence" value="ECO:0007669"/>
    <property type="project" value="TreeGrafter"/>
</dbReference>
<feature type="domain" description="Mannitol dehydrogenase N-terminal" evidence="2">
    <location>
        <begin position="13"/>
        <end position="188"/>
    </location>
</feature>
<dbReference type="InterPro" id="IPR008927">
    <property type="entry name" value="6-PGluconate_DH-like_C_sf"/>
</dbReference>
<reference evidence="3 4" key="1">
    <citation type="journal article" date="2014" name="Genome Biol. Evol.">
        <title>The secreted proteins of Achlya hypogyna and Thraustotheca clavata identify the ancestral oomycete secretome and reveal gene acquisitions by horizontal gene transfer.</title>
        <authorList>
            <person name="Misner I."/>
            <person name="Blouin N."/>
            <person name="Leonard G."/>
            <person name="Richards T.A."/>
            <person name="Lane C.E."/>
        </authorList>
    </citation>
    <scope>NUCLEOTIDE SEQUENCE [LARGE SCALE GENOMIC DNA]</scope>
    <source>
        <strain evidence="3 4">ATCC 34112</strain>
    </source>
</reference>
<evidence type="ECO:0000256" key="1">
    <source>
        <dbReference type="ARBA" id="ARBA00023002"/>
    </source>
</evidence>
<dbReference type="InterPro" id="IPR032466">
    <property type="entry name" value="Metal_Hydrolase"/>
</dbReference>
<dbReference type="SUPFAM" id="SSF51735">
    <property type="entry name" value="NAD(P)-binding Rossmann-fold domains"/>
    <property type="match status" value="1"/>
</dbReference>
<dbReference type="Gene3D" id="3.40.50.720">
    <property type="entry name" value="NAD(P)-binding Rossmann-like Domain"/>
    <property type="match status" value="1"/>
</dbReference>
<dbReference type="Proteomes" id="UP000243217">
    <property type="component" value="Unassembled WGS sequence"/>
</dbReference>
<dbReference type="SUPFAM" id="SSF51556">
    <property type="entry name" value="Metallo-dependent hydrolases"/>
    <property type="match status" value="1"/>
</dbReference>
<dbReference type="PANTHER" id="PTHR43362">
    <property type="entry name" value="MANNITOL DEHYDROGENASE DSF1-RELATED"/>
    <property type="match status" value="1"/>
</dbReference>
<protein>
    <recommendedName>
        <fullName evidence="2">Mannitol dehydrogenase N-terminal domain-containing protein</fullName>
    </recommendedName>
</protein>
<organism evidence="3 4">
    <name type="scientific">Thraustotheca clavata</name>
    <dbReference type="NCBI Taxonomy" id="74557"/>
    <lineage>
        <taxon>Eukaryota</taxon>
        <taxon>Sar</taxon>
        <taxon>Stramenopiles</taxon>
        <taxon>Oomycota</taxon>
        <taxon>Saprolegniomycetes</taxon>
        <taxon>Saprolegniales</taxon>
        <taxon>Achlyaceae</taxon>
        <taxon>Thraustotheca</taxon>
    </lineage>
</organism>
<comment type="caution">
    <text evidence="3">The sequence shown here is derived from an EMBL/GenBank/DDBJ whole genome shotgun (WGS) entry which is preliminary data.</text>
</comment>
<proteinExistence type="predicted"/>
<evidence type="ECO:0000259" key="2">
    <source>
        <dbReference type="Pfam" id="PF01232"/>
    </source>
</evidence>
<dbReference type="InterPro" id="IPR013131">
    <property type="entry name" value="Mannitol_DH_N"/>
</dbReference>
<accession>A0A1V9Y7H4</accession>
<evidence type="ECO:0000313" key="4">
    <source>
        <dbReference type="Proteomes" id="UP000243217"/>
    </source>
</evidence>
<dbReference type="OrthoDB" id="418169at2759"/>
<dbReference type="Pfam" id="PF01232">
    <property type="entry name" value="Mannitol_dh"/>
    <property type="match status" value="1"/>
</dbReference>
<evidence type="ECO:0000313" key="3">
    <source>
        <dbReference type="EMBL" id="OQR81671.1"/>
    </source>
</evidence>
<keyword evidence="4" id="KW-1185">Reference proteome</keyword>
<name>A0A1V9Y7H4_9STRA</name>
<gene>
    <name evidence="3" type="ORF">THRCLA_11522</name>
</gene>
<dbReference type="AlphaFoldDB" id="A0A1V9Y7H4"/>